<comment type="similarity">
    <text evidence="2">Belongs to the Sph1/Sph2 family.</text>
</comment>
<name>A0ABU2FPM7_9EURY</name>
<dbReference type="Proteomes" id="UP001268864">
    <property type="component" value="Unassembled WGS sequence"/>
</dbReference>
<protein>
    <submittedName>
        <fullName evidence="4">ATPase</fullName>
    </submittedName>
</protein>
<dbReference type="PANTHER" id="PTHR32114:SF2">
    <property type="entry name" value="ABC TRANSPORTER ABCH.3"/>
    <property type="match status" value="1"/>
</dbReference>
<organism evidence="4 5">
    <name type="scientific">Haloarcula onubensis</name>
    <dbReference type="NCBI Taxonomy" id="2950539"/>
    <lineage>
        <taxon>Archaea</taxon>
        <taxon>Methanobacteriati</taxon>
        <taxon>Methanobacteriota</taxon>
        <taxon>Stenosarchaea group</taxon>
        <taxon>Halobacteria</taxon>
        <taxon>Halobacteriales</taxon>
        <taxon>Haloarculaceae</taxon>
        <taxon>Haloarcula</taxon>
    </lineage>
</organism>
<keyword evidence="5" id="KW-1185">Reference proteome</keyword>
<dbReference type="Gene3D" id="3.40.50.300">
    <property type="entry name" value="P-loop containing nucleotide triphosphate hydrolases"/>
    <property type="match status" value="2"/>
</dbReference>
<dbReference type="RefSeq" id="WP_310900527.1">
    <property type="nucleotide sequence ID" value="NZ_JAMQOS010000003.1"/>
</dbReference>
<evidence type="ECO:0000256" key="2">
    <source>
        <dbReference type="ARBA" id="ARBA00049666"/>
    </source>
</evidence>
<reference evidence="4 5" key="1">
    <citation type="submission" date="2022-06" db="EMBL/GenBank/DDBJ databases">
        <title>Halomicroarcula sp. a new haloarchaeum isolate from saline soil.</title>
        <authorList>
            <person name="Strakova D."/>
            <person name="Galisteo C."/>
            <person name="Sanchez-Porro C."/>
            <person name="Ventosa A."/>
        </authorList>
    </citation>
    <scope>NUCLEOTIDE SEQUENCE [LARGE SCALE GENOMIC DNA]</scope>
    <source>
        <strain evidence="4 5">S3CR25-11</strain>
    </source>
</reference>
<accession>A0ABU2FPM7</accession>
<evidence type="ECO:0000313" key="5">
    <source>
        <dbReference type="Proteomes" id="UP001268864"/>
    </source>
</evidence>
<proteinExistence type="inferred from homology"/>
<evidence type="ECO:0000256" key="3">
    <source>
        <dbReference type="SAM" id="Coils"/>
    </source>
</evidence>
<keyword evidence="1 3" id="KW-0175">Coiled coil</keyword>
<dbReference type="SUPFAM" id="SSF52540">
    <property type="entry name" value="P-loop containing nucleoside triphosphate hydrolases"/>
    <property type="match status" value="1"/>
</dbReference>
<evidence type="ECO:0000256" key="1">
    <source>
        <dbReference type="ARBA" id="ARBA00023054"/>
    </source>
</evidence>
<dbReference type="SUPFAM" id="SSF57997">
    <property type="entry name" value="Tropomyosin"/>
    <property type="match status" value="1"/>
</dbReference>
<dbReference type="NCBIfam" id="NF045487">
    <property type="entry name" value="ASRP"/>
    <property type="match status" value="1"/>
</dbReference>
<dbReference type="InterPro" id="IPR027417">
    <property type="entry name" value="P-loop_NTPase"/>
</dbReference>
<gene>
    <name evidence="4" type="ORF">NDI86_11235</name>
</gene>
<feature type="coiled-coil region" evidence="3">
    <location>
        <begin position="321"/>
        <end position="459"/>
    </location>
</feature>
<feature type="coiled-coil region" evidence="3">
    <location>
        <begin position="130"/>
        <end position="268"/>
    </location>
</feature>
<dbReference type="EMBL" id="JAMQOS010000003">
    <property type="protein sequence ID" value="MDS0282699.1"/>
    <property type="molecule type" value="Genomic_DNA"/>
</dbReference>
<sequence length="592" mass="67004">MTWELTVENVAGIRAAEESIEPGVNAVRASNWQGKSSFLQGIETALGTETPLTEGRADGRVELVTDEGTFEVRLEREDGGVSQRGTPFLASAYDRLCADLFACLDETNDVRKAVRDGEPLEPLLTKPLDFEDIDSQIADLQSERDRVERELERADDAAERRPKLQARVTELEDELAKLRADRDALDATSDDAETRDRLSDLRAERERVQRRVDRLDETVDRIEDRLAETRSELADLSVPDDEDIEAEIAQVRERLQSLERDRELLQGVFEANSRVLESDRTELLTEVSRDMLGDTVDCWLCGAETTPEEMADRLDALDGRITELREEESAYRTRVEELEERREAVRTARRRERDLTDRIGELEASLSEKTDDRSAARERLEELAQRIDEVEASVETTQDRVTDIESDIKYTEAELEDARDELSTAESRATQRETLAADYDDLTEEITALRNRKDEVKRALREAFSTALSELFERFDTGFEMARLTSTFELVVARDGRETTLDALSEGERELLGFVVALAGHEAYDVDERVPVLLLDGLGGLASDNIARFVEYTADRVEYLVLTAYPEHDGFDANELSPAEWDVVSHRAETGA</sequence>
<dbReference type="PANTHER" id="PTHR32114">
    <property type="entry name" value="ABC TRANSPORTER ABCH.3"/>
    <property type="match status" value="1"/>
</dbReference>
<evidence type="ECO:0000313" key="4">
    <source>
        <dbReference type="EMBL" id="MDS0282699.1"/>
    </source>
</evidence>
<comment type="caution">
    <text evidence="4">The sequence shown here is derived from an EMBL/GenBank/DDBJ whole genome shotgun (WGS) entry which is preliminary data.</text>
</comment>